<dbReference type="GO" id="GO:0080188">
    <property type="term" value="P:gene silencing by siRNA-directed DNA methylation"/>
    <property type="evidence" value="ECO:0007669"/>
    <property type="project" value="UniProtKB-ARBA"/>
</dbReference>
<feature type="compositionally biased region" description="Basic and acidic residues" evidence="17">
    <location>
        <begin position="761"/>
        <end position="772"/>
    </location>
</feature>
<keyword evidence="9" id="KW-0067">ATP-binding</keyword>
<keyword evidence="6" id="KW-0378">Hydrolase</keyword>
<evidence type="ECO:0000256" key="1">
    <source>
        <dbReference type="ARBA" id="ARBA00004123"/>
    </source>
</evidence>
<feature type="region of interest" description="Disordered" evidence="17">
    <location>
        <begin position="39"/>
        <end position="81"/>
    </location>
</feature>
<keyword evidence="12" id="KW-0238">DNA-binding</keyword>
<feature type="domain" description="Helicase ATP-binding" evidence="19">
    <location>
        <begin position="601"/>
        <end position="875"/>
    </location>
</feature>
<dbReference type="InterPro" id="IPR013083">
    <property type="entry name" value="Znf_RING/FYVE/PHD"/>
</dbReference>
<keyword evidence="16" id="KW-0175">Coiled coil</keyword>
<dbReference type="SUPFAM" id="SSF52540">
    <property type="entry name" value="P-loop containing nucleoside triphosphate hydrolases"/>
    <property type="match status" value="2"/>
</dbReference>
<feature type="domain" description="RING-type" evidence="18">
    <location>
        <begin position="1029"/>
        <end position="1065"/>
    </location>
</feature>
<dbReference type="CDD" id="cd18008">
    <property type="entry name" value="DEXDc_SHPRH-like"/>
    <property type="match status" value="1"/>
</dbReference>
<gene>
    <name evidence="22" type="primary">LOC105046996</name>
</gene>
<dbReference type="PROSITE" id="PS51194">
    <property type="entry name" value="HELICASE_CTER"/>
    <property type="match status" value="1"/>
</dbReference>
<feature type="region of interest" description="Disordered" evidence="17">
    <location>
        <begin position="1138"/>
        <end position="1183"/>
    </location>
</feature>
<accession>A0A8N4EXP6</accession>
<dbReference type="CDD" id="cd18793">
    <property type="entry name" value="SF2_C_SNF"/>
    <property type="match status" value="1"/>
</dbReference>
<feature type="region of interest" description="Disordered" evidence="17">
    <location>
        <begin position="415"/>
        <end position="439"/>
    </location>
</feature>
<feature type="region of interest" description="Disordered" evidence="17">
    <location>
        <begin position="760"/>
        <end position="808"/>
    </location>
</feature>
<evidence type="ECO:0000256" key="17">
    <source>
        <dbReference type="SAM" id="MobiDB-lite"/>
    </source>
</evidence>
<evidence type="ECO:0000259" key="20">
    <source>
        <dbReference type="PROSITE" id="PS51194"/>
    </source>
</evidence>
<dbReference type="GO" id="GO:0003677">
    <property type="term" value="F:DNA binding"/>
    <property type="evidence" value="ECO:0007669"/>
    <property type="project" value="UniProtKB-KW"/>
</dbReference>
<dbReference type="PANTHER" id="PTHR45626:SF16">
    <property type="entry name" value="ATP-DEPENDENT HELICASE ULS1"/>
    <property type="match status" value="1"/>
</dbReference>
<evidence type="ECO:0000256" key="14">
    <source>
        <dbReference type="ARBA" id="ARBA00023242"/>
    </source>
</evidence>
<dbReference type="PROSITE" id="PS00518">
    <property type="entry name" value="ZF_RING_1"/>
    <property type="match status" value="1"/>
</dbReference>
<dbReference type="Pfam" id="PF00097">
    <property type="entry name" value="zf-C3HC4"/>
    <property type="match status" value="1"/>
</dbReference>
<dbReference type="PANTHER" id="PTHR45626">
    <property type="entry name" value="TRANSCRIPTION TERMINATION FACTOR 2-RELATED"/>
    <property type="match status" value="1"/>
</dbReference>
<dbReference type="Pfam" id="PF00176">
    <property type="entry name" value="SNF2-rel_dom"/>
    <property type="match status" value="1"/>
</dbReference>
<reference evidence="22" key="1">
    <citation type="submission" date="2025-08" db="UniProtKB">
        <authorList>
            <consortium name="RefSeq"/>
        </authorList>
    </citation>
    <scope>IDENTIFICATION</scope>
</reference>
<dbReference type="Proteomes" id="UP000504607">
    <property type="component" value="Chromosome 6"/>
</dbReference>
<evidence type="ECO:0000256" key="13">
    <source>
        <dbReference type="ARBA" id="ARBA00023163"/>
    </source>
</evidence>
<dbReference type="InterPro" id="IPR018957">
    <property type="entry name" value="Znf_C3HC4_RING-type"/>
</dbReference>
<dbReference type="InterPro" id="IPR027417">
    <property type="entry name" value="P-loop_NTPase"/>
</dbReference>
<evidence type="ECO:0000256" key="5">
    <source>
        <dbReference type="ARBA" id="ARBA00022771"/>
    </source>
</evidence>
<keyword evidence="8" id="KW-0862">Zinc</keyword>
<comment type="subcellular location">
    <subcellularLocation>
        <location evidence="1">Nucleus</location>
    </subcellularLocation>
</comment>
<dbReference type="FunFam" id="3.40.50.10810:FF:000071">
    <property type="entry name" value="SNF2 domain-containing protein / helicase domain-containing protein / zinc finger protein-like protein"/>
    <property type="match status" value="1"/>
</dbReference>
<dbReference type="GO" id="GO:0008270">
    <property type="term" value="F:zinc ion binding"/>
    <property type="evidence" value="ECO:0007669"/>
    <property type="project" value="UniProtKB-KW"/>
</dbReference>
<proteinExistence type="inferred from homology"/>
<dbReference type="GO" id="GO:0016787">
    <property type="term" value="F:hydrolase activity"/>
    <property type="evidence" value="ECO:0007669"/>
    <property type="project" value="UniProtKB-KW"/>
</dbReference>
<dbReference type="SMART" id="SM00184">
    <property type="entry name" value="RING"/>
    <property type="match status" value="1"/>
</dbReference>
<dbReference type="InterPro" id="IPR014001">
    <property type="entry name" value="Helicase_ATP-bd"/>
</dbReference>
<keyword evidence="13" id="KW-0804">Transcription</keyword>
<evidence type="ECO:0000313" key="21">
    <source>
        <dbReference type="Proteomes" id="UP000504607"/>
    </source>
</evidence>
<dbReference type="GO" id="GO:0005524">
    <property type="term" value="F:ATP binding"/>
    <property type="evidence" value="ECO:0007669"/>
    <property type="project" value="UniProtKB-KW"/>
</dbReference>
<dbReference type="InterPro" id="IPR000330">
    <property type="entry name" value="SNF2_N"/>
</dbReference>
<feature type="compositionally biased region" description="Low complexity" evidence="17">
    <location>
        <begin position="417"/>
        <end position="436"/>
    </location>
</feature>
<evidence type="ECO:0000256" key="2">
    <source>
        <dbReference type="ARBA" id="ARBA00008438"/>
    </source>
</evidence>
<keyword evidence="7" id="KW-0347">Helicase</keyword>
<dbReference type="Gene3D" id="3.40.50.10810">
    <property type="entry name" value="Tandem AAA-ATPase domain"/>
    <property type="match status" value="3"/>
</dbReference>
<dbReference type="GO" id="GO:0006281">
    <property type="term" value="P:DNA repair"/>
    <property type="evidence" value="ECO:0007669"/>
    <property type="project" value="TreeGrafter"/>
</dbReference>
<evidence type="ECO:0000313" key="22">
    <source>
        <dbReference type="RefSeq" id="XP_029120968.1"/>
    </source>
</evidence>
<feature type="compositionally biased region" description="Basic and acidic residues" evidence="17">
    <location>
        <begin position="1171"/>
        <end position="1183"/>
    </location>
</feature>
<dbReference type="RefSeq" id="XP_029120968.1">
    <property type="nucleotide sequence ID" value="XM_029265135.1"/>
</dbReference>
<keyword evidence="10" id="KW-0156">Chromatin regulator</keyword>
<dbReference type="GO" id="GO:0008094">
    <property type="term" value="F:ATP-dependent activity, acting on DNA"/>
    <property type="evidence" value="ECO:0007669"/>
    <property type="project" value="TreeGrafter"/>
</dbReference>
<evidence type="ECO:0000256" key="16">
    <source>
        <dbReference type="SAM" id="Coils"/>
    </source>
</evidence>
<evidence type="ECO:0000256" key="8">
    <source>
        <dbReference type="ARBA" id="ARBA00022833"/>
    </source>
</evidence>
<evidence type="ECO:0000256" key="11">
    <source>
        <dbReference type="ARBA" id="ARBA00023015"/>
    </source>
</evidence>
<dbReference type="InterPro" id="IPR038718">
    <property type="entry name" value="SNF2-like_sf"/>
</dbReference>
<evidence type="ECO:0000256" key="3">
    <source>
        <dbReference type="ARBA" id="ARBA00022723"/>
    </source>
</evidence>
<evidence type="ECO:0000256" key="7">
    <source>
        <dbReference type="ARBA" id="ARBA00022806"/>
    </source>
</evidence>
<dbReference type="PROSITE" id="PS51192">
    <property type="entry name" value="HELICASE_ATP_BIND_1"/>
    <property type="match status" value="1"/>
</dbReference>
<feature type="coiled-coil region" evidence="16">
    <location>
        <begin position="1344"/>
        <end position="1371"/>
    </location>
</feature>
<sequence length="1392" mass="153388">MGDAIEKPTDTAFLDSDAMNGSSNHNFSFTIDELFEILDEDPGPSQGFDENPGTSKGPSSDTLKDLGQEKPSPGPLNPQKAFWTQAGFSEPTAVLEYFSGELGSAKWDTSDSMDASDCKQETGSELLSKPEGSFNNLSSSYPLSVNHEIHHAIQLPDSALMNYHGFPSNHPPNWLSLSTLDYNPSSMDLVENSFGSLMTENFDHQQLQNNLPNCNAPLDNAEGEGLPYSPYAGFGHDFCSDNDQEKDFEQMRDSSNTNLMEKPGLSDGMHSNVNAIAVPDSSVQEGNLCPSLSIYSSMSSDAALPDILIDELYASQTTGITDTGRGSCATLCREYATGDTNYDFSQFLPGLFSQPFFPQEKETVGYMKDNREDQLFSSQNSCRTNELMLEPSIIALDANLPETLFAEQNHYEDVNFRSESSTDSSPLPSSRNSTSDNVDRYAVDTSKQWVPDSNINFPSKRQATFPKNETEYQMPEFRHKQQGIPKASYNGVQKNLSRSSISMDDDADICVLDDISDPACPPPPAVRINPHSLLQQSGFAGPYHPGSGGMRLKADDERLTFRIALQDLDPPKFEASPPEGVLAVPLLRHQRIALSWMVQKETASPHCSGGILADDQGLGKTISTIALILTERSPSSRCCPGTDKQTEFETLNLDDDTDDDDGLIKQPCNSSSVVVNKPVKRENSVMALKSRPAAGTLVVCPTSVLRQWAEELQNKVTSIADLSFLVYHGSNRTKDPNELTKYDVVLTTYAIVSMEVPKQPLVDKDDEEKGKPDASAAPTGLITNKKRKSNSSNAKNLKDGNTTDGPLVESAARPLARVGWFRVILDEAQSIKNHRTQVSRACCGLRAKRRWCLSGTPIQNAVDDLYSYFRFLRFDPYASYKSFCSKIKMPINRNPTSGYQKLQTVLKAIMLRRTKGALIDGKPIITLPPKTVTLKKVDFSMEERAFYSALEAESREQFKVYAEAGTVKQNYVNILFMLLRLRQACDHPLLVKGYDSNSVWRSSMEMAKKLSREKVEGLLKCLEACLTICTICNDPPEEAVVTICGHVFCKQCICEHLTGDDNICPSAHCTVRLNVASVFSKGTLRSSLSDQPADSCCSGDSGPELVDATELCGNSSSSDSSKIKAALEILQSLPRSEYSPNNNFNNSSHVATGSVQNTDHTIKMSPPSGTNDRKHSNSIEGSHDQVTEKAIVFSQWTRMLDLLEAPLKDSRIQYRRLDGTMSVAAREKAVRDFNTIPEVTVMIMSLKAASLGLNMVAACHVLLLDLWWNPTTEDQAIDRAHRIGQTRPVTVSRLTVKGTVEDRILALQVFYLLTKLSNHVGRVDKINTPTEASEVEAEHLKEVLTKAGIDLAHKEKELQEAESQTVEVEKGAGASTEALRKAKAELIFERER</sequence>
<evidence type="ECO:0000256" key="4">
    <source>
        <dbReference type="ARBA" id="ARBA00022741"/>
    </source>
</evidence>
<dbReference type="FunFam" id="3.40.50.10810:FF:000068">
    <property type="entry name" value="SNF2 domain-containing protein / helicase domain-containing protein / zinc finger protein-like protein"/>
    <property type="match status" value="1"/>
</dbReference>
<dbReference type="Pfam" id="PF00271">
    <property type="entry name" value="Helicase_C"/>
    <property type="match status" value="1"/>
</dbReference>
<dbReference type="Gene3D" id="3.40.50.300">
    <property type="entry name" value="P-loop containing nucleotide triphosphate hydrolases"/>
    <property type="match status" value="1"/>
</dbReference>
<organism evidence="21 22">
    <name type="scientific">Elaeis guineensis var. tenera</name>
    <name type="common">Oil palm</name>
    <dbReference type="NCBI Taxonomy" id="51953"/>
    <lineage>
        <taxon>Eukaryota</taxon>
        <taxon>Viridiplantae</taxon>
        <taxon>Streptophyta</taxon>
        <taxon>Embryophyta</taxon>
        <taxon>Tracheophyta</taxon>
        <taxon>Spermatophyta</taxon>
        <taxon>Magnoliopsida</taxon>
        <taxon>Liliopsida</taxon>
        <taxon>Arecaceae</taxon>
        <taxon>Arecoideae</taxon>
        <taxon>Cocoseae</taxon>
        <taxon>Elaeidinae</taxon>
        <taxon>Elaeis</taxon>
    </lineage>
</organism>
<dbReference type="InterPro" id="IPR050628">
    <property type="entry name" value="SNF2_RAD54_helicase_TF"/>
</dbReference>
<dbReference type="InterPro" id="IPR001841">
    <property type="entry name" value="Znf_RING"/>
</dbReference>
<dbReference type="SUPFAM" id="SSF57850">
    <property type="entry name" value="RING/U-box"/>
    <property type="match status" value="1"/>
</dbReference>
<keyword evidence="5 15" id="KW-0863">Zinc-finger</keyword>
<keyword evidence="14" id="KW-0539">Nucleus</keyword>
<keyword evidence="3" id="KW-0479">Metal-binding</keyword>
<dbReference type="GO" id="GO:0005634">
    <property type="term" value="C:nucleus"/>
    <property type="evidence" value="ECO:0007669"/>
    <property type="project" value="UniProtKB-SubCell"/>
</dbReference>
<dbReference type="SMART" id="SM00490">
    <property type="entry name" value="HELICc"/>
    <property type="match status" value="1"/>
</dbReference>
<evidence type="ECO:0000259" key="19">
    <source>
        <dbReference type="PROSITE" id="PS51192"/>
    </source>
</evidence>
<keyword evidence="4" id="KW-0547">Nucleotide-binding</keyword>
<keyword evidence="11" id="KW-0805">Transcription regulation</keyword>
<evidence type="ECO:0000259" key="18">
    <source>
        <dbReference type="PROSITE" id="PS50089"/>
    </source>
</evidence>
<dbReference type="InterPro" id="IPR017907">
    <property type="entry name" value="Znf_RING_CS"/>
</dbReference>
<dbReference type="Gene3D" id="3.30.40.10">
    <property type="entry name" value="Zinc/RING finger domain, C3HC4 (zinc finger)"/>
    <property type="match status" value="1"/>
</dbReference>
<keyword evidence="21" id="KW-1185">Reference proteome</keyword>
<comment type="similarity">
    <text evidence="2">Belongs to the SNF2/RAD54 helicase family. RAD16 subfamily.</text>
</comment>
<dbReference type="SMART" id="SM00487">
    <property type="entry name" value="DEXDc"/>
    <property type="match status" value="1"/>
</dbReference>
<evidence type="ECO:0000256" key="10">
    <source>
        <dbReference type="ARBA" id="ARBA00022853"/>
    </source>
</evidence>
<evidence type="ECO:0000256" key="12">
    <source>
        <dbReference type="ARBA" id="ARBA00023125"/>
    </source>
</evidence>
<dbReference type="InterPro" id="IPR001650">
    <property type="entry name" value="Helicase_C-like"/>
</dbReference>
<evidence type="ECO:0000256" key="15">
    <source>
        <dbReference type="PROSITE-ProRule" id="PRU00175"/>
    </source>
</evidence>
<dbReference type="OrthoDB" id="448448at2759"/>
<dbReference type="PROSITE" id="PS50089">
    <property type="entry name" value="ZF_RING_2"/>
    <property type="match status" value="1"/>
</dbReference>
<name>A0A8N4EXP6_ELAGV</name>
<dbReference type="GO" id="GO:0004386">
    <property type="term" value="F:helicase activity"/>
    <property type="evidence" value="ECO:0007669"/>
    <property type="project" value="UniProtKB-KW"/>
</dbReference>
<evidence type="ECO:0000256" key="9">
    <source>
        <dbReference type="ARBA" id="ARBA00022840"/>
    </source>
</evidence>
<protein>
    <submittedName>
        <fullName evidence="22">Helicase-like transcription factor CHR28 isoform X1</fullName>
    </submittedName>
</protein>
<dbReference type="InterPro" id="IPR049730">
    <property type="entry name" value="SNF2/RAD54-like_C"/>
</dbReference>
<feature type="compositionally biased region" description="Polar residues" evidence="17">
    <location>
        <begin position="52"/>
        <end position="61"/>
    </location>
</feature>
<feature type="compositionally biased region" description="Polar residues" evidence="17">
    <location>
        <begin position="1138"/>
        <end position="1159"/>
    </location>
</feature>
<feature type="domain" description="Helicase C-terminal" evidence="20">
    <location>
        <begin position="1178"/>
        <end position="1334"/>
    </location>
</feature>
<evidence type="ECO:0000256" key="6">
    <source>
        <dbReference type="ARBA" id="ARBA00022801"/>
    </source>
</evidence>